<name>A0A9P5NM35_GYMJU</name>
<dbReference type="CDD" id="cd06144">
    <property type="entry name" value="REX4_like"/>
    <property type="match status" value="1"/>
</dbReference>
<dbReference type="SMART" id="SM00479">
    <property type="entry name" value="EXOIII"/>
    <property type="match status" value="1"/>
</dbReference>
<evidence type="ECO:0000256" key="4">
    <source>
        <dbReference type="ARBA" id="ARBA00022552"/>
    </source>
</evidence>
<gene>
    <name evidence="12" type="ORF">CPB84DRAFT_1846603</name>
</gene>
<sequence>MSTTVKPKSKAAASSNWLNLLKQLKGEKRSFGSGSSQQNLHEEPSKKRRKLETQPHASRRREFLGLSITSESTIASSSSKISASVKTSTTQVETHAGTKNGESITTLRQLTLGQLQHTDNQKLPGKYLAIDCEMVGVGYNGGESSLARVSMVNFHGAVVLDEFVKQKERVVDYRTRWSGIRPRNMLQAKPFEEVQKIVADLIKDKILIGHAIHNDLKVLLLSHPRPYIRDTQVYAHKFGVCKSKYVALKNLVRDEIGITIQGGEHSSLTDARATMAVYRLYKSEWEQGSRPLLLPMPIPLSEETTPTTITTNSTTPSGKRKGIDGTSDSESEEEPSPAGKPSPRTILKGKFKAKGGSVQYPGGGRKGVSSGLSTVIRRKGERRVSKSKESGGQEKKAKSDWWKQLPGGGALANGSKGSVSLPGKA</sequence>
<evidence type="ECO:0000256" key="5">
    <source>
        <dbReference type="ARBA" id="ARBA00022722"/>
    </source>
</evidence>
<comment type="similarity">
    <text evidence="2">Belongs to the REXO4 family.</text>
</comment>
<comment type="subcellular location">
    <subcellularLocation>
        <location evidence="1">Nucleus</location>
    </subcellularLocation>
</comment>
<dbReference type="InterPro" id="IPR036397">
    <property type="entry name" value="RNaseH_sf"/>
</dbReference>
<keyword evidence="5" id="KW-0540">Nuclease</keyword>
<dbReference type="InterPro" id="IPR013520">
    <property type="entry name" value="Ribonucl_H"/>
</dbReference>
<evidence type="ECO:0000256" key="10">
    <source>
        <dbReference type="SAM" id="MobiDB-lite"/>
    </source>
</evidence>
<evidence type="ECO:0000256" key="7">
    <source>
        <dbReference type="ARBA" id="ARBA00022839"/>
    </source>
</evidence>
<dbReference type="GO" id="GO:0005634">
    <property type="term" value="C:nucleus"/>
    <property type="evidence" value="ECO:0007669"/>
    <property type="project" value="UniProtKB-SubCell"/>
</dbReference>
<feature type="domain" description="Exonuclease" evidence="11">
    <location>
        <begin position="126"/>
        <end position="287"/>
    </location>
</feature>
<dbReference type="FunFam" id="3.30.420.10:FF:000007">
    <property type="entry name" value="Interferon-stimulated exonuclease gene 20"/>
    <property type="match status" value="1"/>
</dbReference>
<keyword evidence="8" id="KW-0539">Nucleus</keyword>
<evidence type="ECO:0000256" key="6">
    <source>
        <dbReference type="ARBA" id="ARBA00022801"/>
    </source>
</evidence>
<feature type="region of interest" description="Disordered" evidence="10">
    <location>
        <begin position="297"/>
        <end position="425"/>
    </location>
</feature>
<keyword evidence="6" id="KW-0378">Hydrolase</keyword>
<evidence type="ECO:0000256" key="1">
    <source>
        <dbReference type="ARBA" id="ARBA00004123"/>
    </source>
</evidence>
<comment type="caution">
    <text evidence="12">The sequence shown here is derived from an EMBL/GenBank/DDBJ whole genome shotgun (WGS) entry which is preliminary data.</text>
</comment>
<feature type="compositionally biased region" description="Basic and acidic residues" evidence="10">
    <location>
        <begin position="382"/>
        <end position="401"/>
    </location>
</feature>
<organism evidence="12 13">
    <name type="scientific">Gymnopilus junonius</name>
    <name type="common">Spectacular rustgill mushroom</name>
    <name type="synonym">Gymnopilus spectabilis subsp. junonius</name>
    <dbReference type="NCBI Taxonomy" id="109634"/>
    <lineage>
        <taxon>Eukaryota</taxon>
        <taxon>Fungi</taxon>
        <taxon>Dikarya</taxon>
        <taxon>Basidiomycota</taxon>
        <taxon>Agaricomycotina</taxon>
        <taxon>Agaricomycetes</taxon>
        <taxon>Agaricomycetidae</taxon>
        <taxon>Agaricales</taxon>
        <taxon>Agaricineae</taxon>
        <taxon>Hymenogastraceae</taxon>
        <taxon>Gymnopilus</taxon>
    </lineage>
</organism>
<evidence type="ECO:0000313" key="12">
    <source>
        <dbReference type="EMBL" id="KAF8901891.1"/>
    </source>
</evidence>
<evidence type="ECO:0000259" key="11">
    <source>
        <dbReference type="SMART" id="SM00479"/>
    </source>
</evidence>
<dbReference type="InterPro" id="IPR012337">
    <property type="entry name" value="RNaseH-like_sf"/>
</dbReference>
<dbReference type="Gene3D" id="3.30.420.10">
    <property type="entry name" value="Ribonuclease H-like superfamily/Ribonuclease H"/>
    <property type="match status" value="1"/>
</dbReference>
<dbReference type="InterPro" id="IPR037431">
    <property type="entry name" value="REX4_DEDDh_dom"/>
</dbReference>
<feature type="compositionally biased region" description="Low complexity" evidence="10">
    <location>
        <begin position="299"/>
        <end position="316"/>
    </location>
</feature>
<dbReference type="PANTHER" id="PTHR12801:SF45">
    <property type="entry name" value="RNA EXONUCLEASE 4"/>
    <property type="match status" value="1"/>
</dbReference>
<dbReference type="GO" id="GO:0003676">
    <property type="term" value="F:nucleic acid binding"/>
    <property type="evidence" value="ECO:0007669"/>
    <property type="project" value="InterPro"/>
</dbReference>
<dbReference type="SUPFAM" id="SSF53098">
    <property type="entry name" value="Ribonuclease H-like"/>
    <property type="match status" value="1"/>
</dbReference>
<dbReference type="Pfam" id="PF00929">
    <property type="entry name" value="RNase_T"/>
    <property type="match status" value="1"/>
</dbReference>
<dbReference type="EMBL" id="JADNYJ010000039">
    <property type="protein sequence ID" value="KAF8901891.1"/>
    <property type="molecule type" value="Genomic_DNA"/>
</dbReference>
<dbReference type="GO" id="GO:0006364">
    <property type="term" value="P:rRNA processing"/>
    <property type="evidence" value="ECO:0007669"/>
    <property type="project" value="UniProtKB-KW"/>
</dbReference>
<keyword evidence="7" id="KW-0269">Exonuclease</keyword>
<evidence type="ECO:0000256" key="3">
    <source>
        <dbReference type="ARBA" id="ARBA00016937"/>
    </source>
</evidence>
<feature type="region of interest" description="Disordered" evidence="10">
    <location>
        <begin position="28"/>
        <end position="64"/>
    </location>
</feature>
<protein>
    <recommendedName>
        <fullName evidence="3">RNA exonuclease 4</fullName>
    </recommendedName>
</protein>
<dbReference type="PANTHER" id="PTHR12801">
    <property type="entry name" value="RNA EXONUCLEASE REXO1 / RECO3 FAMILY MEMBER-RELATED"/>
    <property type="match status" value="1"/>
</dbReference>
<evidence type="ECO:0000256" key="9">
    <source>
        <dbReference type="ARBA" id="ARBA00025599"/>
    </source>
</evidence>
<reference evidence="12" key="1">
    <citation type="submission" date="2020-11" db="EMBL/GenBank/DDBJ databases">
        <authorList>
            <consortium name="DOE Joint Genome Institute"/>
            <person name="Ahrendt S."/>
            <person name="Riley R."/>
            <person name="Andreopoulos W."/>
            <person name="LaButti K."/>
            <person name="Pangilinan J."/>
            <person name="Ruiz-duenas F.J."/>
            <person name="Barrasa J.M."/>
            <person name="Sanchez-Garcia M."/>
            <person name="Camarero S."/>
            <person name="Miyauchi S."/>
            <person name="Serrano A."/>
            <person name="Linde D."/>
            <person name="Babiker R."/>
            <person name="Drula E."/>
            <person name="Ayuso-Fernandez I."/>
            <person name="Pacheco R."/>
            <person name="Padilla G."/>
            <person name="Ferreira P."/>
            <person name="Barriuso J."/>
            <person name="Kellner H."/>
            <person name="Castanera R."/>
            <person name="Alfaro M."/>
            <person name="Ramirez L."/>
            <person name="Pisabarro A.G."/>
            <person name="Kuo A."/>
            <person name="Tritt A."/>
            <person name="Lipzen A."/>
            <person name="He G."/>
            <person name="Yan M."/>
            <person name="Ng V."/>
            <person name="Cullen D."/>
            <person name="Martin F."/>
            <person name="Rosso M.-N."/>
            <person name="Henrissat B."/>
            <person name="Hibbett D."/>
            <person name="Martinez A.T."/>
            <person name="Grigoriev I.V."/>
        </authorList>
    </citation>
    <scope>NUCLEOTIDE SEQUENCE</scope>
    <source>
        <strain evidence="12">AH 44721</strain>
    </source>
</reference>
<evidence type="ECO:0000313" key="13">
    <source>
        <dbReference type="Proteomes" id="UP000724874"/>
    </source>
</evidence>
<dbReference type="GO" id="GO:0008408">
    <property type="term" value="F:3'-5' exonuclease activity"/>
    <property type="evidence" value="ECO:0007669"/>
    <property type="project" value="InterPro"/>
</dbReference>
<keyword evidence="4" id="KW-0698">rRNA processing</keyword>
<keyword evidence="13" id="KW-1185">Reference proteome</keyword>
<dbReference type="GO" id="GO:0000027">
    <property type="term" value="P:ribosomal large subunit assembly"/>
    <property type="evidence" value="ECO:0007669"/>
    <property type="project" value="TreeGrafter"/>
</dbReference>
<evidence type="ECO:0000256" key="2">
    <source>
        <dbReference type="ARBA" id="ARBA00010489"/>
    </source>
</evidence>
<dbReference type="OrthoDB" id="8191639at2759"/>
<proteinExistence type="inferred from homology"/>
<accession>A0A9P5NM35</accession>
<dbReference type="InterPro" id="IPR047021">
    <property type="entry name" value="REXO1/3/4-like"/>
</dbReference>
<evidence type="ECO:0000256" key="8">
    <source>
        <dbReference type="ARBA" id="ARBA00023242"/>
    </source>
</evidence>
<dbReference type="Proteomes" id="UP000724874">
    <property type="component" value="Unassembled WGS sequence"/>
</dbReference>
<dbReference type="AlphaFoldDB" id="A0A9P5NM35"/>
<comment type="function">
    <text evidence="9">Exoribonuclease involved in ribosome biosynthesis. Involved in the processing of ITS1, the internal transcribed spacer localized between the 18S and 5.8S rRNAs.</text>
</comment>